<dbReference type="GO" id="GO:0004386">
    <property type="term" value="F:helicase activity"/>
    <property type="evidence" value="ECO:0007669"/>
    <property type="project" value="InterPro"/>
</dbReference>
<dbReference type="OrthoDB" id="409395at2759"/>
<dbReference type="Pfam" id="PF13086">
    <property type="entry name" value="AAA_11"/>
    <property type="match status" value="1"/>
</dbReference>
<dbReference type="InterPro" id="IPR027417">
    <property type="entry name" value="P-loop_NTPase"/>
</dbReference>
<dbReference type="GO" id="GO:0031380">
    <property type="term" value="C:nuclear RNA-directed RNA polymerase complex"/>
    <property type="evidence" value="ECO:0007669"/>
    <property type="project" value="TreeGrafter"/>
</dbReference>
<feature type="compositionally biased region" description="Basic and acidic residues" evidence="1">
    <location>
        <begin position="916"/>
        <end position="927"/>
    </location>
</feature>
<name>A0A9K3CU67_9EUKA</name>
<dbReference type="InterPro" id="IPR045055">
    <property type="entry name" value="DNA2/NAM7-like"/>
</dbReference>
<gene>
    <name evidence="4" type="ORF">KIPB_004689</name>
</gene>
<dbReference type="EMBL" id="BDIP01001024">
    <property type="protein sequence ID" value="GIQ83379.1"/>
    <property type="molecule type" value="Genomic_DNA"/>
</dbReference>
<evidence type="ECO:0008006" key="6">
    <source>
        <dbReference type="Google" id="ProtNLM"/>
    </source>
</evidence>
<evidence type="ECO:0000256" key="1">
    <source>
        <dbReference type="SAM" id="MobiDB-lite"/>
    </source>
</evidence>
<keyword evidence="5" id="KW-1185">Reference proteome</keyword>
<dbReference type="GO" id="GO:0031048">
    <property type="term" value="P:regulatory ncRNA-mediated heterochromatin formation"/>
    <property type="evidence" value="ECO:0007669"/>
    <property type="project" value="TreeGrafter"/>
</dbReference>
<sequence length="1494" mass="164275">MDWVSLETLPVIRSGAVSVNYGRLVARISDPASECSGALALIPQFAKRAVANRSFAFDNVLMRPSIVSCTEGSVGSVVLRHLCREGMYGTRWMEDTLIGRSGTHAAETAVDILRKCVSMAVPVTLNTSFFQMAINMFPSRSDVIRGILSDIKEQSERRTVAASQARQPPTRERERETTLARQPPPRERERETTLAKEAEEARRSESASFCGTPRATLHPLGLGETGDKERARERSERKSRAVVRTGYRSQQAYLDTYTHLERLNCTHSILEAIRIWRHPERYSEESQSRVRGVMRVVDRTKVVGVAVGQRDLELTVSLPKETWPLNPKHIDHGRLMLLSGDGFHTFAALQSVGDYRKIKLERQRSGPTSFVPGYEDRDDVLHRDTLVAACLLPSMHDVPNGQALDTILQSRCQCMIYGDMLVPAILPVISNLKAKDETQLPFASHLTGADLVIPRPAFISTLGGNVDASLLYPLKEKGEKVDGVAAEDSSDHDGEGQRRPPAIVLSADHIWPGEAGGPAVWDDRACIADSTQMKAIRHTMNHRLSIIRGGPGTGKSYVTVQILMLLARMRFPTEAKTRPLTVLVQTLTNQALDTLAESLLRFGVPASSLLRIGGKTKTTNESLKARQLRECKKSLVGRSQTGSVQKEREYCIKALRDSSSRLLACGRLLNTLAAAKKGKVDFASFSKADRQGFLSECVRVFKLVYSSSFVSTFDIRVYLRMPTWRQRKRDAAQGVVSPLVVGEIPGKVLLETAYRTASISNALPAFQGLLSTVDKERFLLWAFVTGDTTAYKSLIRQTIRRMGQHSAKRGTVNPDSPARPSPLHLVGGTSGWSSPRVNWPSIPVRSSAGSSTPVFGAPMVVTETVDSEAEGEGPDWRDVGEGSEPDSQDRVDTVLYTQSQSAKESPSNGVSETLSVEEKESQEDDRLQEEFHNAQVARFLSSVGTPFTVPPDRVISSLHDAVLAHVYEPMRRIKGISTPSSLSDGLASIQAQTREFNEVSDASVARGIARHGIQFILMTSTAAARDIKMLERVKPQVCVVEEAGELREGQLLACLPTSLQQLILIGDEQQLQPKVEHALKRSPVNYGWSMFERLTRLGVSRVQLKTQRRMRPEICGLINYAFAQGLSTDMPARAVRGRLLTIAKPVSFISHSVDEDPTPGTSHVNKHESRLLVNLIPVLCNNGYSPCDITLVALYKAQMTQMTEDIEVLCCRLRGIELQYPSLHVLRCPLERLSEVQVATLDDFQGQENKVVLVSLTRSDTFGFVAERNRALVTLSRAKETLIIAGHSLFLDNPNPVWQRVVAYFKGDMATGSWDTDDAPIDRSLIGLGPSLRVGCERHNNYIDYSEPSQLEGDTGFATGGCNHMCHIAGEPPLACGHTCPLKCHGNDHSLDSGFRCTERCSSVCKRGHQCQGQCHMCMPGGVAPKQCQPCTVSVHGKYNKWVGVSMAGVQLGVERSAPGALSVVYSVASTLSALSYVTKCVTGSRVRRGVTES</sequence>
<feature type="region of interest" description="Disordered" evidence="1">
    <location>
        <begin position="865"/>
        <end position="927"/>
    </location>
</feature>
<feature type="domain" description="DNA2/NAM7 helicase helicase" evidence="2">
    <location>
        <begin position="529"/>
        <end position="657"/>
    </location>
</feature>
<dbReference type="PANTHER" id="PTHR10887">
    <property type="entry name" value="DNA2/NAM7 HELICASE FAMILY"/>
    <property type="match status" value="1"/>
</dbReference>
<dbReference type="InterPro" id="IPR041679">
    <property type="entry name" value="DNA2/NAM7-like_C"/>
</dbReference>
<feature type="region of interest" description="Disordered" evidence="1">
    <location>
        <begin position="805"/>
        <end position="832"/>
    </location>
</feature>
<dbReference type="Pfam" id="PF13087">
    <property type="entry name" value="AAA_12"/>
    <property type="match status" value="1"/>
</dbReference>
<organism evidence="4 5">
    <name type="scientific">Kipferlia bialata</name>
    <dbReference type="NCBI Taxonomy" id="797122"/>
    <lineage>
        <taxon>Eukaryota</taxon>
        <taxon>Metamonada</taxon>
        <taxon>Carpediemonas-like organisms</taxon>
        <taxon>Kipferlia</taxon>
    </lineage>
</organism>
<dbReference type="PANTHER" id="PTHR10887:SF341">
    <property type="entry name" value="NFX1-TYPE ZINC FINGER-CONTAINING PROTEIN 1"/>
    <property type="match status" value="1"/>
</dbReference>
<evidence type="ECO:0000259" key="3">
    <source>
        <dbReference type="Pfam" id="PF13087"/>
    </source>
</evidence>
<evidence type="ECO:0000313" key="5">
    <source>
        <dbReference type="Proteomes" id="UP000265618"/>
    </source>
</evidence>
<dbReference type="CDD" id="cd18808">
    <property type="entry name" value="SF1_C_Upf1"/>
    <property type="match status" value="1"/>
</dbReference>
<dbReference type="InterPro" id="IPR047187">
    <property type="entry name" value="SF1_C_Upf1"/>
</dbReference>
<feature type="compositionally biased region" description="Basic and acidic residues" evidence="1">
    <location>
        <begin position="225"/>
        <end position="239"/>
    </location>
</feature>
<dbReference type="InterPro" id="IPR041677">
    <property type="entry name" value="DNA2/NAM7_AAA_11"/>
</dbReference>
<evidence type="ECO:0000259" key="2">
    <source>
        <dbReference type="Pfam" id="PF13086"/>
    </source>
</evidence>
<reference evidence="4 5" key="1">
    <citation type="journal article" date="2018" name="PLoS ONE">
        <title>The draft genome of Kipferlia bialata reveals reductive genome evolution in fornicate parasites.</title>
        <authorList>
            <person name="Tanifuji G."/>
            <person name="Takabayashi S."/>
            <person name="Kume K."/>
            <person name="Takagi M."/>
            <person name="Nakayama T."/>
            <person name="Kamikawa R."/>
            <person name="Inagaki Y."/>
            <person name="Hashimoto T."/>
        </authorList>
    </citation>
    <scope>NUCLEOTIDE SEQUENCE [LARGE SCALE GENOMIC DNA]</scope>
    <source>
        <strain evidence="4">NY0173</strain>
    </source>
</reference>
<proteinExistence type="predicted"/>
<feature type="region of interest" description="Disordered" evidence="1">
    <location>
        <begin position="155"/>
        <end position="239"/>
    </location>
</feature>
<evidence type="ECO:0000313" key="4">
    <source>
        <dbReference type="EMBL" id="GIQ83379.1"/>
    </source>
</evidence>
<dbReference type="Gene3D" id="3.40.50.300">
    <property type="entry name" value="P-loop containing nucleotide triphosphate hydrolases"/>
    <property type="match status" value="3"/>
</dbReference>
<comment type="caution">
    <text evidence="4">The sequence shown here is derived from an EMBL/GenBank/DDBJ whole genome shotgun (WGS) entry which is preliminary data.</text>
</comment>
<dbReference type="Proteomes" id="UP000265618">
    <property type="component" value="Unassembled WGS sequence"/>
</dbReference>
<dbReference type="SUPFAM" id="SSF52540">
    <property type="entry name" value="P-loop containing nucleoside triphosphate hydrolases"/>
    <property type="match status" value="1"/>
</dbReference>
<feature type="compositionally biased region" description="Basic and acidic residues" evidence="1">
    <location>
        <begin position="169"/>
        <end position="205"/>
    </location>
</feature>
<feature type="domain" description="DNA2/NAM7 helicase-like C-terminal" evidence="3">
    <location>
        <begin position="1088"/>
        <end position="1288"/>
    </location>
</feature>
<protein>
    <recommendedName>
        <fullName evidence="6">P-loop containing nucleoside triphosphate hydrolase</fullName>
    </recommendedName>
</protein>
<feature type="compositionally biased region" description="Polar residues" evidence="1">
    <location>
        <begin position="895"/>
        <end position="914"/>
    </location>
</feature>
<accession>A0A9K3CU67</accession>